<keyword evidence="3" id="KW-1185">Reference proteome</keyword>
<evidence type="ECO:0000313" key="2">
    <source>
        <dbReference type="EMBL" id="SDE41056.1"/>
    </source>
</evidence>
<protein>
    <submittedName>
        <fullName evidence="2">Radical SAM additional 4Fe4S-binding SPASM domain-containing protein</fullName>
    </submittedName>
</protein>
<organism evidence="2 3">
    <name type="scientific">Desulfuromonas thiophila</name>
    <dbReference type="NCBI Taxonomy" id="57664"/>
    <lineage>
        <taxon>Bacteria</taxon>
        <taxon>Pseudomonadati</taxon>
        <taxon>Thermodesulfobacteriota</taxon>
        <taxon>Desulfuromonadia</taxon>
        <taxon>Desulfuromonadales</taxon>
        <taxon>Desulfuromonadaceae</taxon>
        <taxon>Desulfuromonas</taxon>
    </lineage>
</organism>
<dbReference type="AlphaFoldDB" id="A0A1G7CQX4"/>
<accession>A0A1G7CQX4</accession>
<dbReference type="STRING" id="57664.SAMN05661003_11055"/>
<sequence>MFFIPLAQRESIALVVHALRAAAGEADCRQCPARRVCMKQCLVIADSIAAMLDNGTLPALADEPQDAPAGEVSPEVTSIGPGKGRKPHLEVVK</sequence>
<feature type="region of interest" description="Disordered" evidence="1">
    <location>
        <begin position="60"/>
        <end position="93"/>
    </location>
</feature>
<dbReference type="RefSeq" id="WP_216095198.1">
    <property type="nucleotide sequence ID" value="NZ_FNAQ01000010.1"/>
</dbReference>
<evidence type="ECO:0000313" key="3">
    <source>
        <dbReference type="Proteomes" id="UP000243205"/>
    </source>
</evidence>
<dbReference type="EMBL" id="FNAQ01000010">
    <property type="protein sequence ID" value="SDE41056.1"/>
    <property type="molecule type" value="Genomic_DNA"/>
</dbReference>
<name>A0A1G7CQX4_9BACT</name>
<evidence type="ECO:0000256" key="1">
    <source>
        <dbReference type="SAM" id="MobiDB-lite"/>
    </source>
</evidence>
<dbReference type="Proteomes" id="UP000243205">
    <property type="component" value="Unassembled WGS sequence"/>
</dbReference>
<proteinExistence type="predicted"/>
<gene>
    <name evidence="2" type="ORF">SAMN05661003_11055</name>
</gene>
<reference evidence="3" key="1">
    <citation type="submission" date="2016-10" db="EMBL/GenBank/DDBJ databases">
        <authorList>
            <person name="Varghese N."/>
            <person name="Submissions S."/>
        </authorList>
    </citation>
    <scope>NUCLEOTIDE SEQUENCE [LARGE SCALE GENOMIC DNA]</scope>
    <source>
        <strain evidence="3">DSM 8987</strain>
    </source>
</reference>